<sequence length="123" mass="13800">MDFWGDPCSAWVFNAGRGTFQLDKGIMSGRMPVLSSPNALHKAAATPELEKHRLPLWSVLLCSPPPSVPFFTLGREFADVCSFLKDVLERDRRTTRQGVRLFQSSSIKDGMAQTWPKMLTLLC</sequence>
<protein>
    <submittedName>
        <fullName evidence="1">Uncharacterized protein</fullName>
    </submittedName>
</protein>
<dbReference type="Proteomes" id="UP001153269">
    <property type="component" value="Unassembled WGS sequence"/>
</dbReference>
<organism evidence="1 2">
    <name type="scientific">Pleuronectes platessa</name>
    <name type="common">European plaice</name>
    <dbReference type="NCBI Taxonomy" id="8262"/>
    <lineage>
        <taxon>Eukaryota</taxon>
        <taxon>Metazoa</taxon>
        <taxon>Chordata</taxon>
        <taxon>Craniata</taxon>
        <taxon>Vertebrata</taxon>
        <taxon>Euteleostomi</taxon>
        <taxon>Actinopterygii</taxon>
        <taxon>Neopterygii</taxon>
        <taxon>Teleostei</taxon>
        <taxon>Neoteleostei</taxon>
        <taxon>Acanthomorphata</taxon>
        <taxon>Carangaria</taxon>
        <taxon>Pleuronectiformes</taxon>
        <taxon>Pleuronectoidei</taxon>
        <taxon>Pleuronectidae</taxon>
        <taxon>Pleuronectes</taxon>
    </lineage>
</organism>
<name>A0A9N7Z1D8_PLEPL</name>
<accession>A0A9N7Z1D8</accession>
<reference evidence="1" key="1">
    <citation type="submission" date="2020-03" db="EMBL/GenBank/DDBJ databases">
        <authorList>
            <person name="Weist P."/>
        </authorList>
    </citation>
    <scope>NUCLEOTIDE SEQUENCE</scope>
</reference>
<proteinExistence type="predicted"/>
<comment type="caution">
    <text evidence="1">The sequence shown here is derived from an EMBL/GenBank/DDBJ whole genome shotgun (WGS) entry which is preliminary data.</text>
</comment>
<evidence type="ECO:0000313" key="2">
    <source>
        <dbReference type="Proteomes" id="UP001153269"/>
    </source>
</evidence>
<dbReference type="EMBL" id="CADEAL010003909">
    <property type="protein sequence ID" value="CAB1446228.1"/>
    <property type="molecule type" value="Genomic_DNA"/>
</dbReference>
<evidence type="ECO:0000313" key="1">
    <source>
        <dbReference type="EMBL" id="CAB1446228.1"/>
    </source>
</evidence>
<keyword evidence="2" id="KW-1185">Reference proteome</keyword>
<gene>
    <name evidence="1" type="ORF">PLEPLA_LOCUS33966</name>
</gene>
<dbReference type="AlphaFoldDB" id="A0A9N7Z1D8"/>